<protein>
    <recommendedName>
        <fullName evidence="2">HAUS augmin-like complex subunit 6 N-terminal domain-containing protein</fullName>
    </recommendedName>
</protein>
<evidence type="ECO:0000259" key="2">
    <source>
        <dbReference type="Pfam" id="PF14661"/>
    </source>
</evidence>
<dbReference type="InterPro" id="IPR028163">
    <property type="entry name" value="HAUS_6_N"/>
</dbReference>
<dbReference type="AlphaFoldDB" id="A0A137PCG7"/>
<dbReference type="OrthoDB" id="5575722at2759"/>
<proteinExistence type="predicted"/>
<dbReference type="Proteomes" id="UP000070444">
    <property type="component" value="Unassembled WGS sequence"/>
</dbReference>
<reference evidence="3 4" key="1">
    <citation type="journal article" date="2015" name="Genome Biol. Evol.">
        <title>Phylogenomic analyses indicate that early fungi evolved digesting cell walls of algal ancestors of land plants.</title>
        <authorList>
            <person name="Chang Y."/>
            <person name="Wang S."/>
            <person name="Sekimoto S."/>
            <person name="Aerts A.L."/>
            <person name="Choi C."/>
            <person name="Clum A."/>
            <person name="LaButti K.M."/>
            <person name="Lindquist E.A."/>
            <person name="Yee Ngan C."/>
            <person name="Ohm R.A."/>
            <person name="Salamov A.A."/>
            <person name="Grigoriev I.V."/>
            <person name="Spatafora J.W."/>
            <person name="Berbee M.L."/>
        </authorList>
    </citation>
    <scope>NUCLEOTIDE SEQUENCE [LARGE SCALE GENOMIC DNA]</scope>
    <source>
        <strain evidence="3 4">NRRL 28638</strain>
    </source>
</reference>
<keyword evidence="4" id="KW-1185">Reference proteome</keyword>
<feature type="region of interest" description="Disordered" evidence="1">
    <location>
        <begin position="458"/>
        <end position="482"/>
    </location>
</feature>
<dbReference type="STRING" id="796925.A0A137PCG7"/>
<evidence type="ECO:0000256" key="1">
    <source>
        <dbReference type="SAM" id="MobiDB-lite"/>
    </source>
</evidence>
<gene>
    <name evidence="3" type="ORF">CONCODRAFT_68796</name>
</gene>
<dbReference type="Pfam" id="PF14661">
    <property type="entry name" value="HAUS6_N"/>
    <property type="match status" value="1"/>
</dbReference>
<evidence type="ECO:0000313" key="3">
    <source>
        <dbReference type="EMBL" id="KXN72680.1"/>
    </source>
</evidence>
<dbReference type="EMBL" id="KQ964448">
    <property type="protein sequence ID" value="KXN72680.1"/>
    <property type="molecule type" value="Genomic_DNA"/>
</dbReference>
<evidence type="ECO:0000313" key="4">
    <source>
        <dbReference type="Proteomes" id="UP000070444"/>
    </source>
</evidence>
<organism evidence="3 4">
    <name type="scientific">Conidiobolus coronatus (strain ATCC 28846 / CBS 209.66 / NRRL 28638)</name>
    <name type="common">Delacroixia coronata</name>
    <dbReference type="NCBI Taxonomy" id="796925"/>
    <lineage>
        <taxon>Eukaryota</taxon>
        <taxon>Fungi</taxon>
        <taxon>Fungi incertae sedis</taxon>
        <taxon>Zoopagomycota</taxon>
        <taxon>Entomophthoromycotina</taxon>
        <taxon>Entomophthoromycetes</taxon>
        <taxon>Entomophthorales</taxon>
        <taxon>Ancylistaceae</taxon>
        <taxon>Conidiobolus</taxon>
    </lineage>
</organism>
<accession>A0A137PCG7</accession>
<feature type="domain" description="HAUS augmin-like complex subunit 6 N-terminal" evidence="2">
    <location>
        <begin position="15"/>
        <end position="243"/>
    </location>
</feature>
<sequence length="552" mass="64279">MKEINSSIYDTSSILFTNLNLLKFQPSSQWCIGPYSNIQLDKFMFIKGTTYNQASEICLYFVLNKICPSLSNQKLKPFYPCRNAIDGRKFKDNCYKICLELKQNNQYFPLIPLRQSYFKDCRGPNFEKIIIGLSVTALVKISRTEFKNSINEYSIFNIKEKKTDELHNLVISKSNEFSTKFDEFNKFKQTLESRVSELKLKLSKIRDQKLMIDQDLKHLQESTCETNEHEKINLIEKVQNLWNEIESWKELTSYRQEFFEQILDFKSTSDYQKLVKNNNVLLNLKLENIKHNQLELVKNGSLLAASIEQNSDDFKFIKSQYKINLSQLRSLKSKIQLEVSNKRESVEKLRLNQQPIKYNSIISVDTQLQRKEYLTSNTYNKSAIASENNFADLLDYIIPKVSKSEFLESYLKKSEESFTVKKEEDISFKFSSPSRSIHDTSNTLFSLRKRLESVKSKTPSQCSSIIGSQDSHRNNGSPTKNFLTSQIDIQNARNALNSLVQKIGQKRKSPHKIEKRISSTTTVSIKRESIGNLSFEEELDFDPFAKRDKIKN</sequence>
<name>A0A137PCG7_CONC2</name>